<sequence length="149" mass="16642">MDTCYRYRQVNPSGSDEAYNLLLLVGAEHAARALWALWALWALMVLAPGAEGAALDSLFDVSSEDVIHKQMAMNRGFSDSDGVVEVLREEYRYPLEGTRRGLSRPAVEVGPGAFKSEPVPLSPHTLKKQLEHLIQLQQKRNNQNKILDP</sequence>
<evidence type="ECO:0000313" key="2">
    <source>
        <dbReference type="Proteomes" id="UP000053268"/>
    </source>
</evidence>
<accession>A0A0N1I3J9</accession>
<dbReference type="EMBL" id="KQ459072">
    <property type="protein sequence ID" value="KPJ03840.1"/>
    <property type="molecule type" value="Genomic_DNA"/>
</dbReference>
<keyword evidence="2" id="KW-1185">Reference proteome</keyword>
<dbReference type="AlphaFoldDB" id="A0A0N1I3J9"/>
<dbReference type="Proteomes" id="UP000053268">
    <property type="component" value="Unassembled WGS sequence"/>
</dbReference>
<organism evidence="1 2">
    <name type="scientific">Papilio xuthus</name>
    <name type="common">Asian swallowtail butterfly</name>
    <dbReference type="NCBI Taxonomy" id="66420"/>
    <lineage>
        <taxon>Eukaryota</taxon>
        <taxon>Metazoa</taxon>
        <taxon>Ecdysozoa</taxon>
        <taxon>Arthropoda</taxon>
        <taxon>Hexapoda</taxon>
        <taxon>Insecta</taxon>
        <taxon>Pterygota</taxon>
        <taxon>Neoptera</taxon>
        <taxon>Endopterygota</taxon>
        <taxon>Lepidoptera</taxon>
        <taxon>Glossata</taxon>
        <taxon>Ditrysia</taxon>
        <taxon>Papilionoidea</taxon>
        <taxon>Papilionidae</taxon>
        <taxon>Papilioninae</taxon>
        <taxon>Papilio</taxon>
    </lineage>
</organism>
<protein>
    <submittedName>
        <fullName evidence="1">Uncharacterized protein</fullName>
    </submittedName>
</protein>
<name>A0A0N1I3J9_PAPXU</name>
<reference evidence="1 2" key="1">
    <citation type="journal article" date="2015" name="Nat. Commun.">
        <title>Outbred genome sequencing and CRISPR/Cas9 gene editing in butterflies.</title>
        <authorList>
            <person name="Li X."/>
            <person name="Fan D."/>
            <person name="Zhang W."/>
            <person name="Liu G."/>
            <person name="Zhang L."/>
            <person name="Zhao L."/>
            <person name="Fang X."/>
            <person name="Chen L."/>
            <person name="Dong Y."/>
            <person name="Chen Y."/>
            <person name="Ding Y."/>
            <person name="Zhao R."/>
            <person name="Feng M."/>
            <person name="Zhu Y."/>
            <person name="Feng Y."/>
            <person name="Jiang X."/>
            <person name="Zhu D."/>
            <person name="Xiang H."/>
            <person name="Feng X."/>
            <person name="Li S."/>
            <person name="Wang J."/>
            <person name="Zhang G."/>
            <person name="Kronforst M.R."/>
            <person name="Wang W."/>
        </authorList>
    </citation>
    <scope>NUCLEOTIDE SEQUENCE [LARGE SCALE GENOMIC DNA]</scope>
    <source>
        <strain evidence="1">Ya'a_city_454_Px</strain>
        <tissue evidence="1">Whole body</tissue>
    </source>
</reference>
<evidence type="ECO:0000313" key="1">
    <source>
        <dbReference type="EMBL" id="KPJ03840.1"/>
    </source>
</evidence>
<proteinExistence type="predicted"/>
<gene>
    <name evidence="1" type="ORF">RR46_00984</name>
</gene>